<name>A0ABS3KLR8_9PROT</name>
<evidence type="ECO:0000313" key="2">
    <source>
        <dbReference type="Proteomes" id="UP001518990"/>
    </source>
</evidence>
<reference evidence="1 2" key="1">
    <citation type="submission" date="2020-09" db="EMBL/GenBank/DDBJ databases">
        <title>Roseomonas.</title>
        <authorList>
            <person name="Zhu W."/>
        </authorList>
    </citation>
    <scope>NUCLEOTIDE SEQUENCE [LARGE SCALE GENOMIC DNA]</scope>
    <source>
        <strain evidence="1 2">1311</strain>
    </source>
</reference>
<gene>
    <name evidence="1" type="ORF">IAI60_22005</name>
</gene>
<dbReference type="RefSeq" id="WP_207451336.1">
    <property type="nucleotide sequence ID" value="NZ_JACTNF010000057.1"/>
</dbReference>
<organism evidence="1 2">
    <name type="scientific">Roseomonas marmotae</name>
    <dbReference type="NCBI Taxonomy" id="2768161"/>
    <lineage>
        <taxon>Bacteria</taxon>
        <taxon>Pseudomonadati</taxon>
        <taxon>Pseudomonadota</taxon>
        <taxon>Alphaproteobacteria</taxon>
        <taxon>Acetobacterales</taxon>
        <taxon>Roseomonadaceae</taxon>
        <taxon>Roseomonas</taxon>
    </lineage>
</organism>
<dbReference type="EMBL" id="JACTNF010000057">
    <property type="protein sequence ID" value="MBO1077271.1"/>
    <property type="molecule type" value="Genomic_DNA"/>
</dbReference>
<keyword evidence="2" id="KW-1185">Reference proteome</keyword>
<accession>A0ABS3KLR8</accession>
<dbReference type="Pfam" id="PF07799">
    <property type="entry name" value="DUF1643"/>
    <property type="match status" value="1"/>
</dbReference>
<dbReference type="InterPro" id="IPR012441">
    <property type="entry name" value="DUF1643"/>
</dbReference>
<protein>
    <submittedName>
        <fullName evidence="1">DUF1643 domain-containing protein</fullName>
    </submittedName>
</protein>
<comment type="caution">
    <text evidence="1">The sequence shown here is derived from an EMBL/GenBank/DDBJ whole genome shotgun (WGS) entry which is preliminary data.</text>
</comment>
<sequence length="91" mass="9947">MMNPSVACTDYSDPTVQKTGRISRLGNAGGQVIVNTASYRSTDPQGLLSVDDLIDPENQATIARVASEPRVSKRIIREQDEPAPLRHIIML</sequence>
<dbReference type="Proteomes" id="UP001518990">
    <property type="component" value="Unassembled WGS sequence"/>
</dbReference>
<evidence type="ECO:0000313" key="1">
    <source>
        <dbReference type="EMBL" id="MBO1077271.1"/>
    </source>
</evidence>
<proteinExistence type="predicted"/>